<name>A0ABZ2TGG2_9RHOB</name>
<dbReference type="EMBL" id="CP146606">
    <property type="protein sequence ID" value="WYK18830.1"/>
    <property type="molecule type" value="Genomic_DNA"/>
</dbReference>
<gene>
    <name evidence="5" type="ORF">RZS32_002775</name>
</gene>
<evidence type="ECO:0000259" key="4">
    <source>
        <dbReference type="Pfam" id="PF13193"/>
    </source>
</evidence>
<comment type="similarity">
    <text evidence="1">Belongs to the ATP-dependent AMP-binding enzyme family.</text>
</comment>
<dbReference type="SUPFAM" id="SSF56801">
    <property type="entry name" value="Acetyl-CoA synthetase-like"/>
    <property type="match status" value="1"/>
</dbReference>
<evidence type="ECO:0000313" key="5">
    <source>
        <dbReference type="EMBL" id="WYK18830.1"/>
    </source>
</evidence>
<accession>A0ABZ2TGG2</accession>
<dbReference type="InterPro" id="IPR020845">
    <property type="entry name" value="AMP-binding_CS"/>
</dbReference>
<dbReference type="Proteomes" id="UP001281305">
    <property type="component" value="Chromosome"/>
</dbReference>
<dbReference type="InterPro" id="IPR045851">
    <property type="entry name" value="AMP-bd_C_sf"/>
</dbReference>
<evidence type="ECO:0000259" key="3">
    <source>
        <dbReference type="Pfam" id="PF00501"/>
    </source>
</evidence>
<dbReference type="RefSeq" id="WP_317055509.1">
    <property type="nucleotide sequence ID" value="NZ_CP146606.1"/>
</dbReference>
<evidence type="ECO:0000313" key="6">
    <source>
        <dbReference type="Proteomes" id="UP001281305"/>
    </source>
</evidence>
<dbReference type="PANTHER" id="PTHR43201">
    <property type="entry name" value="ACYL-COA SYNTHETASE"/>
    <property type="match status" value="1"/>
</dbReference>
<organism evidence="5 6">
    <name type="scientific">Roseovarius rhodophyticola</name>
    <dbReference type="NCBI Taxonomy" id="3080827"/>
    <lineage>
        <taxon>Bacteria</taxon>
        <taxon>Pseudomonadati</taxon>
        <taxon>Pseudomonadota</taxon>
        <taxon>Alphaproteobacteria</taxon>
        <taxon>Rhodobacterales</taxon>
        <taxon>Roseobacteraceae</taxon>
        <taxon>Roseovarius</taxon>
    </lineage>
</organism>
<proteinExistence type="inferred from homology"/>
<dbReference type="Gene3D" id="3.30.300.30">
    <property type="match status" value="1"/>
</dbReference>
<dbReference type="InterPro" id="IPR000873">
    <property type="entry name" value="AMP-dep_synth/lig_dom"/>
</dbReference>
<dbReference type="Gene3D" id="3.40.50.12780">
    <property type="entry name" value="N-terminal domain of ligase-like"/>
    <property type="match status" value="1"/>
</dbReference>
<sequence>MNLSRTTPPEGTVRDWLDARAASGGVAVVLPGTDREVSWCALRDGAQAFAAQLTAIGCDKSESVAIVAPNSVESLLAFFGALYGGFRATMINLAAGRDAIAYALDHSEARFGYVHAECQTLFDAANGANVVPVPLNGQATAQLHEIMPDDDALLMYTSGTTGRPKGVVHSHSSLLAGGWTTAVAHDLGPQDRGFCVLPVYHINGLCVTVMGSLVSGGSFAIVPKFSATRFWPQADEAEITWFSVVPTIISHLLHGDTEPGLACRDRIRFGRSASSALAVETQSSFENRFGIPIVETMGLTETAAQILSNPLPPGIRKIGSPGIAYGCEVTIQDGSGLSLPTGTEGEIVVRGPNVMRGYLKNPEATADAFRDGWLRTGDLAQMDAEGYVFVTGRLKELIIKGGENIAPREVDEALYTHPDVVEAAAFARSCARYGETIEAAVRVRDGSGLTSAALLSICQERLGAFKTPDTVHFLDELPKGPSGKIQRLKLASLIETH</sequence>
<keyword evidence="2" id="KW-0436">Ligase</keyword>
<dbReference type="Pfam" id="PF00501">
    <property type="entry name" value="AMP-binding"/>
    <property type="match status" value="1"/>
</dbReference>
<dbReference type="Pfam" id="PF13193">
    <property type="entry name" value="AMP-binding_C"/>
    <property type="match status" value="1"/>
</dbReference>
<protein>
    <submittedName>
        <fullName evidence="5">AMP-binding protein</fullName>
    </submittedName>
</protein>
<feature type="domain" description="AMP-dependent synthetase/ligase" evidence="3">
    <location>
        <begin position="25"/>
        <end position="359"/>
    </location>
</feature>
<evidence type="ECO:0000256" key="2">
    <source>
        <dbReference type="ARBA" id="ARBA00022598"/>
    </source>
</evidence>
<reference evidence="5 6" key="1">
    <citation type="submission" date="2024-02" db="EMBL/GenBank/DDBJ databases">
        <title>Roseovarius strain W115 nov., isolated from a marine algae.</title>
        <authorList>
            <person name="Lee M.W."/>
            <person name="Lee J.K."/>
            <person name="Kim J.M."/>
            <person name="Choi D.G."/>
            <person name="Baek J.H."/>
            <person name="Bayburt H."/>
            <person name="Jung J.J."/>
            <person name="Han D.M."/>
            <person name="Jeon C.O."/>
        </authorList>
    </citation>
    <scope>NUCLEOTIDE SEQUENCE [LARGE SCALE GENOMIC DNA]</scope>
    <source>
        <strain evidence="5 6">W115</strain>
    </source>
</reference>
<dbReference type="PROSITE" id="PS00455">
    <property type="entry name" value="AMP_BINDING"/>
    <property type="match status" value="1"/>
</dbReference>
<dbReference type="InterPro" id="IPR042099">
    <property type="entry name" value="ANL_N_sf"/>
</dbReference>
<evidence type="ECO:0000256" key="1">
    <source>
        <dbReference type="ARBA" id="ARBA00006432"/>
    </source>
</evidence>
<keyword evidence="6" id="KW-1185">Reference proteome</keyword>
<dbReference type="InterPro" id="IPR025110">
    <property type="entry name" value="AMP-bd_C"/>
</dbReference>
<feature type="domain" description="AMP-binding enzyme C-terminal" evidence="4">
    <location>
        <begin position="409"/>
        <end position="484"/>
    </location>
</feature>
<dbReference type="PANTHER" id="PTHR43201:SF5">
    <property type="entry name" value="MEDIUM-CHAIN ACYL-COA LIGASE ACSF2, MITOCHONDRIAL"/>
    <property type="match status" value="1"/>
</dbReference>